<protein>
    <recommendedName>
        <fullName evidence="6 10">2,3-bisphosphoglycerate-dependent phosphoglycerate mutase</fullName>
        <shortName evidence="6">BPG-dependent PGAM</shortName>
        <shortName evidence="6">PGAM</shortName>
        <shortName evidence="6">Phosphoglyceromutase</shortName>
        <shortName evidence="6">dPGM</shortName>
        <ecNumber evidence="6 10">5.4.2.11</ecNumber>
    </recommendedName>
</protein>
<dbReference type="Gene3D" id="3.40.50.1240">
    <property type="entry name" value="Phosphoglycerate mutase-like"/>
    <property type="match status" value="1"/>
</dbReference>
<dbReference type="NCBIfam" id="TIGR01258">
    <property type="entry name" value="pgm_1"/>
    <property type="match status" value="1"/>
</dbReference>
<evidence type="ECO:0000256" key="6">
    <source>
        <dbReference type="HAMAP-Rule" id="MF_01039"/>
    </source>
</evidence>
<comment type="function">
    <text evidence="6 10">Catalyzes the interconversion of 2-phosphoglycerate and 3-phosphoglycerate.</text>
</comment>
<dbReference type="AlphaFoldDB" id="A0A934M1U3"/>
<accession>A0A934M1U3</accession>
<dbReference type="GO" id="GO:0006096">
    <property type="term" value="P:glycolytic process"/>
    <property type="evidence" value="ECO:0007669"/>
    <property type="project" value="UniProtKB-UniRule"/>
</dbReference>
<feature type="binding site" evidence="6 8">
    <location>
        <begin position="114"/>
        <end position="115"/>
    </location>
    <ligand>
        <name>substrate</name>
    </ligand>
</feature>
<evidence type="ECO:0000313" key="12">
    <source>
        <dbReference type="Proteomes" id="UP000622687"/>
    </source>
</evidence>
<evidence type="ECO:0000256" key="5">
    <source>
        <dbReference type="ARBA" id="ARBA00023235"/>
    </source>
</evidence>
<feature type="binding site" evidence="6 8">
    <location>
        <begin position="183"/>
        <end position="184"/>
    </location>
    <ligand>
        <name>substrate</name>
    </ligand>
</feature>
<evidence type="ECO:0000256" key="8">
    <source>
        <dbReference type="PIRSR" id="PIRSR613078-2"/>
    </source>
</evidence>
<evidence type="ECO:0000256" key="10">
    <source>
        <dbReference type="RuleBase" id="RU004512"/>
    </source>
</evidence>
<evidence type="ECO:0000256" key="9">
    <source>
        <dbReference type="PIRSR" id="PIRSR613078-3"/>
    </source>
</evidence>
<feature type="binding site" evidence="6 8">
    <location>
        <begin position="8"/>
        <end position="15"/>
    </location>
    <ligand>
        <name>substrate</name>
    </ligand>
</feature>
<keyword evidence="3 6" id="KW-0312">Gluconeogenesis</keyword>
<dbReference type="PIRSF" id="PIRSF000709">
    <property type="entry name" value="6PFK_2-Ptase"/>
    <property type="match status" value="1"/>
</dbReference>
<evidence type="ECO:0000256" key="3">
    <source>
        <dbReference type="ARBA" id="ARBA00022432"/>
    </source>
</evidence>
<comment type="caution">
    <text evidence="11">The sequence shown here is derived from an EMBL/GenBank/DDBJ whole genome shotgun (WGS) entry which is preliminary data.</text>
</comment>
<reference evidence="11" key="1">
    <citation type="submission" date="2020-12" db="EMBL/GenBank/DDBJ databases">
        <title>Clostridium thailandense sp. nov., a novel acetogenic bacterium isolated from peat land soil in Thailand.</title>
        <authorList>
            <person name="Chaikitkaew S."/>
            <person name="Birkeland N.K."/>
        </authorList>
    </citation>
    <scope>NUCLEOTIDE SEQUENCE</scope>
    <source>
        <strain evidence="11">DSM 17425</strain>
    </source>
</reference>
<dbReference type="PROSITE" id="PS00175">
    <property type="entry name" value="PG_MUTASE"/>
    <property type="match status" value="1"/>
</dbReference>
<evidence type="ECO:0000313" key="11">
    <source>
        <dbReference type="EMBL" id="MBI6871452.1"/>
    </source>
</evidence>
<proteinExistence type="inferred from homology"/>
<dbReference type="InterPro" id="IPR029033">
    <property type="entry name" value="His_PPase_superfam"/>
</dbReference>
<dbReference type="NCBIfam" id="NF010713">
    <property type="entry name" value="PRK14115.1"/>
    <property type="match status" value="1"/>
</dbReference>
<organism evidence="11 12">
    <name type="scientific">Clostridium aciditolerans</name>
    <dbReference type="NCBI Taxonomy" id="339861"/>
    <lineage>
        <taxon>Bacteria</taxon>
        <taxon>Bacillati</taxon>
        <taxon>Bacillota</taxon>
        <taxon>Clostridia</taxon>
        <taxon>Eubacteriales</taxon>
        <taxon>Clostridiaceae</taxon>
        <taxon>Clostridium</taxon>
    </lineage>
</organism>
<dbReference type="CDD" id="cd07067">
    <property type="entry name" value="HP_PGM_like"/>
    <property type="match status" value="1"/>
</dbReference>
<feature type="binding site" evidence="6 8">
    <location>
        <position position="60"/>
    </location>
    <ligand>
        <name>substrate</name>
    </ligand>
</feature>
<dbReference type="EC" id="5.4.2.11" evidence="6 10"/>
<dbReference type="PANTHER" id="PTHR11931">
    <property type="entry name" value="PHOSPHOGLYCERATE MUTASE"/>
    <property type="match status" value="1"/>
</dbReference>
<dbReference type="EMBL" id="JAEEGB010000003">
    <property type="protein sequence ID" value="MBI6871452.1"/>
    <property type="molecule type" value="Genomic_DNA"/>
</dbReference>
<gene>
    <name evidence="6 11" type="primary">gpmA</name>
    <name evidence="11" type="ORF">I6U51_01875</name>
</gene>
<comment type="similarity">
    <text evidence="2 6">Belongs to the phosphoglycerate mutase family. BPG-dependent PGAM subfamily.</text>
</comment>
<feature type="binding site" evidence="6 8">
    <location>
        <begin position="21"/>
        <end position="22"/>
    </location>
    <ligand>
        <name>substrate</name>
    </ligand>
</feature>
<sequence>MIKLVLLRHGQSIWNKENRFTGWTDVDLTEDGLKEARRAGKILAENGFTFDIAYTSVLKRAIRTLWILLDEMDLMWIPVYKCWQLNERHYGALQGLDKKETAEKYGEEQVHRWRRFVYVSPPPLDKGDKRYAGFESKYKALKDSQIPLTENLNDTEERVMQYWHSTIAPQIKSGKNIIISAHGNTLRALVRYLDDIPGDGISSLNIPTGIPLVYELDNDLKPIRHYYLEIEGKLPEDSISKNIQGMPHP</sequence>
<keyword evidence="5 6" id="KW-0413">Isomerase</keyword>
<dbReference type="GO" id="GO:0006094">
    <property type="term" value="P:gluconeogenesis"/>
    <property type="evidence" value="ECO:0007669"/>
    <property type="project" value="UniProtKB-UniRule"/>
</dbReference>
<dbReference type="SUPFAM" id="SSF53254">
    <property type="entry name" value="Phosphoglycerate mutase-like"/>
    <property type="match status" value="1"/>
</dbReference>
<dbReference type="SMART" id="SM00855">
    <property type="entry name" value="PGAM"/>
    <property type="match status" value="1"/>
</dbReference>
<evidence type="ECO:0000256" key="7">
    <source>
        <dbReference type="PIRSR" id="PIRSR613078-1"/>
    </source>
</evidence>
<dbReference type="InterPro" id="IPR005952">
    <property type="entry name" value="Phosphogly_mut1"/>
</dbReference>
<dbReference type="RefSeq" id="WP_211140904.1">
    <property type="nucleotide sequence ID" value="NZ_JAEEGB010000003.1"/>
</dbReference>
<comment type="pathway">
    <text evidence="6 10">Carbohydrate degradation; glycolysis; pyruvate from D-glyceraldehyde 3-phosphate: step 3/5.</text>
</comment>
<keyword evidence="4 6" id="KW-0324">Glycolysis</keyword>
<dbReference type="InterPro" id="IPR001345">
    <property type="entry name" value="PG/BPGM_mutase_AS"/>
</dbReference>
<dbReference type="GO" id="GO:0004619">
    <property type="term" value="F:phosphoglycerate mutase activity"/>
    <property type="evidence" value="ECO:0007669"/>
    <property type="project" value="UniProtKB-UniRule"/>
</dbReference>
<feature type="binding site" evidence="6 8">
    <location>
        <position position="98"/>
    </location>
    <ligand>
        <name>substrate</name>
    </ligand>
</feature>
<feature type="active site" description="Proton donor/acceptor" evidence="6 7">
    <location>
        <position position="87"/>
    </location>
</feature>
<feature type="site" description="Transition state stabilizer" evidence="6 9">
    <location>
        <position position="182"/>
    </location>
</feature>
<evidence type="ECO:0000256" key="4">
    <source>
        <dbReference type="ARBA" id="ARBA00023152"/>
    </source>
</evidence>
<dbReference type="InterPro" id="IPR013078">
    <property type="entry name" value="His_Pase_superF_clade-1"/>
</dbReference>
<dbReference type="FunFam" id="3.40.50.1240:FF:000003">
    <property type="entry name" value="2,3-bisphosphoglycerate-dependent phosphoglycerate mutase"/>
    <property type="match status" value="1"/>
</dbReference>
<evidence type="ECO:0000256" key="1">
    <source>
        <dbReference type="ARBA" id="ARBA00000380"/>
    </source>
</evidence>
<dbReference type="Pfam" id="PF00300">
    <property type="entry name" value="His_Phos_1"/>
    <property type="match status" value="1"/>
</dbReference>
<feature type="binding site" evidence="6 8">
    <location>
        <begin position="87"/>
        <end position="90"/>
    </location>
    <ligand>
        <name>substrate</name>
    </ligand>
</feature>
<feature type="active site" description="Tele-phosphohistidine intermediate" evidence="6 7">
    <location>
        <position position="9"/>
    </location>
</feature>
<dbReference type="HAMAP" id="MF_01039">
    <property type="entry name" value="PGAM_GpmA"/>
    <property type="match status" value="1"/>
</dbReference>
<keyword evidence="12" id="KW-1185">Reference proteome</keyword>
<evidence type="ECO:0000256" key="2">
    <source>
        <dbReference type="ARBA" id="ARBA00006717"/>
    </source>
</evidence>
<name>A0A934M1U3_9CLOT</name>
<comment type="catalytic activity">
    <reaction evidence="1 6 10">
        <text>(2R)-2-phosphoglycerate = (2R)-3-phosphoglycerate</text>
        <dbReference type="Rhea" id="RHEA:15901"/>
        <dbReference type="ChEBI" id="CHEBI:58272"/>
        <dbReference type="ChEBI" id="CHEBI:58289"/>
        <dbReference type="EC" id="5.4.2.11"/>
    </reaction>
</comment>
<dbReference type="Proteomes" id="UP000622687">
    <property type="component" value="Unassembled WGS sequence"/>
</dbReference>